<keyword evidence="2" id="KW-1133">Transmembrane helix</keyword>
<proteinExistence type="predicted"/>
<feature type="compositionally biased region" description="Polar residues" evidence="1">
    <location>
        <begin position="122"/>
        <end position="132"/>
    </location>
</feature>
<organism evidence="3 4">
    <name type="scientific">Brassica carinata</name>
    <name type="common">Ethiopian mustard</name>
    <name type="synonym">Abyssinian cabbage</name>
    <dbReference type="NCBI Taxonomy" id="52824"/>
    <lineage>
        <taxon>Eukaryota</taxon>
        <taxon>Viridiplantae</taxon>
        <taxon>Streptophyta</taxon>
        <taxon>Embryophyta</taxon>
        <taxon>Tracheophyta</taxon>
        <taxon>Spermatophyta</taxon>
        <taxon>Magnoliopsida</taxon>
        <taxon>eudicotyledons</taxon>
        <taxon>Gunneridae</taxon>
        <taxon>Pentapetalae</taxon>
        <taxon>rosids</taxon>
        <taxon>malvids</taxon>
        <taxon>Brassicales</taxon>
        <taxon>Brassicaceae</taxon>
        <taxon>Brassiceae</taxon>
        <taxon>Brassica</taxon>
    </lineage>
</organism>
<feature type="transmembrane region" description="Helical" evidence="2">
    <location>
        <begin position="77"/>
        <end position="97"/>
    </location>
</feature>
<gene>
    <name evidence="3" type="ORF">Bca52824_048623</name>
</gene>
<keyword evidence="2" id="KW-0472">Membrane</keyword>
<name>A0A8X7USD3_BRACI</name>
<reference evidence="3 4" key="1">
    <citation type="submission" date="2020-02" db="EMBL/GenBank/DDBJ databases">
        <authorList>
            <person name="Ma Q."/>
            <person name="Huang Y."/>
            <person name="Song X."/>
            <person name="Pei D."/>
        </authorList>
    </citation>
    <scope>NUCLEOTIDE SEQUENCE [LARGE SCALE GENOMIC DNA]</scope>
    <source>
        <strain evidence="3">Sxm20200214</strain>
        <tissue evidence="3">Leaf</tissue>
    </source>
</reference>
<evidence type="ECO:0000256" key="2">
    <source>
        <dbReference type="SAM" id="Phobius"/>
    </source>
</evidence>
<feature type="region of interest" description="Disordered" evidence="1">
    <location>
        <begin position="107"/>
        <end position="138"/>
    </location>
</feature>
<keyword evidence="4" id="KW-1185">Reference proteome</keyword>
<evidence type="ECO:0000256" key="1">
    <source>
        <dbReference type="SAM" id="MobiDB-lite"/>
    </source>
</evidence>
<dbReference type="EMBL" id="JAAMPC010000010">
    <property type="protein sequence ID" value="KAG2289019.1"/>
    <property type="molecule type" value="Genomic_DNA"/>
</dbReference>
<accession>A0A8X7USD3</accession>
<comment type="caution">
    <text evidence="3">The sequence shown here is derived from an EMBL/GenBank/DDBJ whole genome shotgun (WGS) entry which is preliminary data.</text>
</comment>
<evidence type="ECO:0000313" key="3">
    <source>
        <dbReference type="EMBL" id="KAG2289019.1"/>
    </source>
</evidence>
<keyword evidence="2" id="KW-0812">Transmembrane</keyword>
<dbReference type="AlphaFoldDB" id="A0A8X7USD3"/>
<evidence type="ECO:0000313" key="4">
    <source>
        <dbReference type="Proteomes" id="UP000886595"/>
    </source>
</evidence>
<dbReference type="Proteomes" id="UP000886595">
    <property type="component" value="Unassembled WGS sequence"/>
</dbReference>
<protein>
    <submittedName>
        <fullName evidence="3">Uncharacterized protein</fullName>
    </submittedName>
</protein>
<sequence>MHLSRSSLSLYLDHLSLETLSTKGDFVSFGVSHRRRLRRYLSSATSLSVALVGDLSLGGSPGGDRALSRWLFRNRKFVVCWFCLLVVLLLEAFPRWLKSKLSPQIESQQSSGSKRKRVGEEQSFQSSASMPSVNGEDEAMDRPIGVKAAKAKAKRLVGEEVKIPQGFKDMWEMRTKDLAFKDKLSNKKLLDSLIAKKEPLTELEMALKNKLITEMMSIISDQCYQSCISVISLCDQCSNAFLFCFVLQRKPIFCGLSARGMIPPPLPQEDTDDDVADVTPSEVEVVEISDEEEADMVELSSEDYMRNMGYLIRVEESEDDLEPEFRRLLQRMHEEEKKLREKKFKAMKLGIKLEEGQSSKVDGKKRKRRS</sequence>